<keyword evidence="1" id="KW-0805">Transcription regulation</keyword>
<dbReference type="EMBL" id="LT629772">
    <property type="protein sequence ID" value="SDS75692.1"/>
    <property type="molecule type" value="Genomic_DNA"/>
</dbReference>
<organism evidence="5 6">
    <name type="scientific">Microlunatus soli</name>
    <dbReference type="NCBI Taxonomy" id="630515"/>
    <lineage>
        <taxon>Bacteria</taxon>
        <taxon>Bacillati</taxon>
        <taxon>Actinomycetota</taxon>
        <taxon>Actinomycetes</taxon>
        <taxon>Propionibacteriales</taxon>
        <taxon>Propionibacteriaceae</taxon>
        <taxon>Microlunatus</taxon>
    </lineage>
</organism>
<dbReference type="Proteomes" id="UP000199103">
    <property type="component" value="Chromosome I"/>
</dbReference>
<dbReference type="PROSITE" id="PS00894">
    <property type="entry name" value="HTH_DEOR_1"/>
    <property type="match status" value="1"/>
</dbReference>
<dbReference type="Pfam" id="PF13280">
    <property type="entry name" value="WYL"/>
    <property type="match status" value="1"/>
</dbReference>
<reference evidence="5 6" key="1">
    <citation type="submission" date="2016-10" db="EMBL/GenBank/DDBJ databases">
        <authorList>
            <person name="de Groot N.N."/>
        </authorList>
    </citation>
    <scope>NUCLEOTIDE SEQUENCE [LARGE SCALE GENOMIC DNA]</scope>
    <source>
        <strain evidence="5 6">DSM 21800</strain>
    </source>
</reference>
<evidence type="ECO:0000313" key="5">
    <source>
        <dbReference type="EMBL" id="SDS75692.1"/>
    </source>
</evidence>
<protein>
    <submittedName>
        <fullName evidence="5">Predicted DNA-binding transcriptional regulator YafY, contains an HTH and WYL domains</fullName>
    </submittedName>
</protein>
<dbReference type="GO" id="GO:0003700">
    <property type="term" value="F:DNA-binding transcription factor activity"/>
    <property type="evidence" value="ECO:0007669"/>
    <property type="project" value="InterPro"/>
</dbReference>
<feature type="domain" description="HTH deoR-type" evidence="4">
    <location>
        <begin position="19"/>
        <end position="78"/>
    </location>
</feature>
<dbReference type="PROSITE" id="PS52050">
    <property type="entry name" value="WYL"/>
    <property type="match status" value="1"/>
</dbReference>
<evidence type="ECO:0000256" key="2">
    <source>
        <dbReference type="ARBA" id="ARBA00023125"/>
    </source>
</evidence>
<dbReference type="Gene3D" id="1.10.10.10">
    <property type="entry name" value="Winged helix-like DNA-binding domain superfamily/Winged helix DNA-binding domain"/>
    <property type="match status" value="1"/>
</dbReference>
<keyword evidence="6" id="KW-1185">Reference proteome</keyword>
<proteinExistence type="predicted"/>
<evidence type="ECO:0000256" key="1">
    <source>
        <dbReference type="ARBA" id="ARBA00023015"/>
    </source>
</evidence>
<dbReference type="InterPro" id="IPR051534">
    <property type="entry name" value="CBASS_pafABC_assoc_protein"/>
</dbReference>
<accession>A0A1H1UT20</accession>
<dbReference type="PANTHER" id="PTHR34580">
    <property type="match status" value="1"/>
</dbReference>
<dbReference type="PANTHER" id="PTHR34580:SF3">
    <property type="entry name" value="PROTEIN PAFB"/>
    <property type="match status" value="1"/>
</dbReference>
<dbReference type="Pfam" id="PF08279">
    <property type="entry name" value="HTH_11"/>
    <property type="match status" value="1"/>
</dbReference>
<dbReference type="InterPro" id="IPR001034">
    <property type="entry name" value="DeoR_HTH"/>
</dbReference>
<evidence type="ECO:0000313" key="6">
    <source>
        <dbReference type="Proteomes" id="UP000199103"/>
    </source>
</evidence>
<dbReference type="RefSeq" id="WP_197680122.1">
    <property type="nucleotide sequence ID" value="NZ_LT629772.1"/>
</dbReference>
<dbReference type="SUPFAM" id="SSF46785">
    <property type="entry name" value="Winged helix' DNA-binding domain"/>
    <property type="match status" value="1"/>
</dbReference>
<keyword evidence="3" id="KW-0804">Transcription</keyword>
<dbReference type="AlphaFoldDB" id="A0A1H1UT20"/>
<evidence type="ECO:0000259" key="4">
    <source>
        <dbReference type="PROSITE" id="PS51000"/>
    </source>
</evidence>
<dbReference type="InterPro" id="IPR036390">
    <property type="entry name" value="WH_DNA-bd_sf"/>
</dbReference>
<dbReference type="STRING" id="630515.SAMN04489812_2923"/>
<sequence>MPASAGGRAGIARTPRSAMPTRLLTLLTLLQTRPRWSATDLCSRLEITGRTLRRDIERLRGLDYPIESVTGRAGGYRLTAGRNLPPLVLDNEEAVAISVALGGLGAQLPALSDGVERVQLKLDQLLPAGLRDRVSALRDSVAAPAIAPRPEVDPELLIMIGRCCRDHQVLAFDYAGRSRAGAQRRRTEPHQLIMLRGYWYLVAHDQDRRDWRTFRLDRISLARAAHDHFAARQLDVANFIRERFSQAEYAHTAQLRVGASADRVRSRIWGTLPGAVTATDDDHCEVRLSADSVDLVVQYAAVVLALDVPVELIASGPVADRLRGLSAKVL</sequence>
<dbReference type="InterPro" id="IPR018356">
    <property type="entry name" value="Tscrpt_reg_HTH_DeoR_CS"/>
</dbReference>
<dbReference type="InterPro" id="IPR013196">
    <property type="entry name" value="HTH_11"/>
</dbReference>
<gene>
    <name evidence="5" type="ORF">SAMN04489812_2923</name>
</gene>
<dbReference type="InterPro" id="IPR026881">
    <property type="entry name" value="WYL_dom"/>
</dbReference>
<name>A0A1H1UT20_9ACTN</name>
<evidence type="ECO:0000256" key="3">
    <source>
        <dbReference type="ARBA" id="ARBA00023163"/>
    </source>
</evidence>
<keyword evidence="2 5" id="KW-0238">DNA-binding</keyword>
<dbReference type="InterPro" id="IPR036388">
    <property type="entry name" value="WH-like_DNA-bd_sf"/>
</dbReference>
<dbReference type="PROSITE" id="PS51000">
    <property type="entry name" value="HTH_DEOR_2"/>
    <property type="match status" value="1"/>
</dbReference>
<dbReference type="GO" id="GO:0003677">
    <property type="term" value="F:DNA binding"/>
    <property type="evidence" value="ECO:0007669"/>
    <property type="project" value="UniProtKB-KW"/>
</dbReference>